<dbReference type="AlphaFoldDB" id="A0A1Q3BHC2"/>
<dbReference type="Proteomes" id="UP000187406">
    <property type="component" value="Unassembled WGS sequence"/>
</dbReference>
<gene>
    <name evidence="1" type="ORF">CFOL_v3_10916</name>
</gene>
<evidence type="ECO:0000313" key="2">
    <source>
        <dbReference type="Proteomes" id="UP000187406"/>
    </source>
</evidence>
<evidence type="ECO:0000313" key="1">
    <source>
        <dbReference type="EMBL" id="GAV67410.1"/>
    </source>
</evidence>
<accession>A0A1Q3BHC2</accession>
<reference evidence="2" key="1">
    <citation type="submission" date="2016-04" db="EMBL/GenBank/DDBJ databases">
        <title>Cephalotus genome sequencing.</title>
        <authorList>
            <person name="Fukushima K."/>
            <person name="Hasebe M."/>
            <person name="Fang X."/>
        </authorList>
    </citation>
    <scope>NUCLEOTIDE SEQUENCE [LARGE SCALE GENOMIC DNA]</scope>
    <source>
        <strain evidence="2">cv. St1</strain>
    </source>
</reference>
<organism evidence="1 2">
    <name type="scientific">Cephalotus follicularis</name>
    <name type="common">Albany pitcher plant</name>
    <dbReference type="NCBI Taxonomy" id="3775"/>
    <lineage>
        <taxon>Eukaryota</taxon>
        <taxon>Viridiplantae</taxon>
        <taxon>Streptophyta</taxon>
        <taxon>Embryophyta</taxon>
        <taxon>Tracheophyta</taxon>
        <taxon>Spermatophyta</taxon>
        <taxon>Magnoliopsida</taxon>
        <taxon>eudicotyledons</taxon>
        <taxon>Gunneridae</taxon>
        <taxon>Pentapetalae</taxon>
        <taxon>rosids</taxon>
        <taxon>fabids</taxon>
        <taxon>Oxalidales</taxon>
        <taxon>Cephalotaceae</taxon>
        <taxon>Cephalotus</taxon>
    </lineage>
</organism>
<proteinExistence type="predicted"/>
<keyword evidence="2" id="KW-1185">Reference proteome</keyword>
<name>A0A1Q3BHC2_CEPFO</name>
<dbReference type="EMBL" id="BDDD01000546">
    <property type="protein sequence ID" value="GAV67410.1"/>
    <property type="molecule type" value="Genomic_DNA"/>
</dbReference>
<comment type="caution">
    <text evidence="1">The sequence shown here is derived from an EMBL/GenBank/DDBJ whole genome shotgun (WGS) entry which is preliminary data.</text>
</comment>
<protein>
    <submittedName>
        <fullName evidence="1">PMD domain-containing protein</fullName>
    </submittedName>
</protein>
<dbReference type="InParanoid" id="A0A1Q3BHC2"/>
<sequence>MLKDVMTLYHLPSLAVLANEQEHVDNLCRLIMVIGKHHSQIILECGQTSSAPPKRPSFNCWIRYFCKEVDESGQSYDSDGFGTPLEFVAFFFMWLSKYISPSNPQDRVSKLVFPLSLKLS</sequence>